<protein>
    <recommendedName>
        <fullName evidence="3">MarR family protein</fullName>
    </recommendedName>
</protein>
<dbReference type="SUPFAM" id="SSF46785">
    <property type="entry name" value="Winged helix' DNA-binding domain"/>
    <property type="match status" value="1"/>
</dbReference>
<dbReference type="InterPro" id="IPR036388">
    <property type="entry name" value="WH-like_DNA-bd_sf"/>
</dbReference>
<dbReference type="Gene3D" id="1.10.10.10">
    <property type="entry name" value="Winged helix-like DNA-binding domain superfamily/Winged helix DNA-binding domain"/>
    <property type="match status" value="1"/>
</dbReference>
<sequence>MNLLNTIKKENPESIRELARIIDKDISTVQPKIKNLSENGFINFKEGRKNSKIPYLNYDEITIAI</sequence>
<reference evidence="1 2" key="1">
    <citation type="submission" date="2016-04" db="EMBL/GenBank/DDBJ databases">
        <title>Genome sequence of Methanobrevibacter filiformis DSM 11501.</title>
        <authorList>
            <person name="Poehlein A."/>
            <person name="Seedorf H."/>
            <person name="Daniel R."/>
        </authorList>
    </citation>
    <scope>NUCLEOTIDE SEQUENCE [LARGE SCALE GENOMIC DNA]</scope>
    <source>
        <strain evidence="1 2">DSM 11501</strain>
    </source>
</reference>
<dbReference type="Proteomes" id="UP000077066">
    <property type="component" value="Unassembled WGS sequence"/>
</dbReference>
<dbReference type="RefSeq" id="WP_066973024.1">
    <property type="nucleotide sequence ID" value="NZ_LWMT01000244.1"/>
</dbReference>
<dbReference type="Pfam" id="PF25212">
    <property type="entry name" value="HVO_A0114"/>
    <property type="match status" value="1"/>
</dbReference>
<dbReference type="OrthoDB" id="325082at2157"/>
<dbReference type="InterPro" id="IPR036390">
    <property type="entry name" value="WH_DNA-bd_sf"/>
</dbReference>
<accession>A0A166A7A9</accession>
<evidence type="ECO:0000313" key="1">
    <source>
        <dbReference type="EMBL" id="KZX11662.1"/>
    </source>
</evidence>
<organism evidence="1 2">
    <name type="scientific">Methanobrevibacter filiformis</name>
    <dbReference type="NCBI Taxonomy" id="55758"/>
    <lineage>
        <taxon>Archaea</taxon>
        <taxon>Methanobacteriati</taxon>
        <taxon>Methanobacteriota</taxon>
        <taxon>Methanomada group</taxon>
        <taxon>Methanobacteria</taxon>
        <taxon>Methanobacteriales</taxon>
        <taxon>Methanobacteriaceae</taxon>
        <taxon>Methanobrevibacter</taxon>
    </lineage>
</organism>
<name>A0A166A7A9_9EURY</name>
<comment type="caution">
    <text evidence="1">The sequence shown here is derived from an EMBL/GenBank/DDBJ whole genome shotgun (WGS) entry which is preliminary data.</text>
</comment>
<keyword evidence="2" id="KW-1185">Reference proteome</keyword>
<evidence type="ECO:0000313" key="2">
    <source>
        <dbReference type="Proteomes" id="UP000077066"/>
    </source>
</evidence>
<evidence type="ECO:0008006" key="3">
    <source>
        <dbReference type="Google" id="ProtNLM"/>
    </source>
</evidence>
<dbReference type="EMBL" id="LWMT01000244">
    <property type="protein sequence ID" value="KZX11662.1"/>
    <property type="molecule type" value="Genomic_DNA"/>
</dbReference>
<dbReference type="AlphaFoldDB" id="A0A166A7A9"/>
<proteinExistence type="predicted"/>
<gene>
    <name evidence="1" type="ORF">MBFIL_13850</name>
</gene>